<evidence type="ECO:0000313" key="1">
    <source>
        <dbReference type="EMBL" id="KAI3767404.1"/>
    </source>
</evidence>
<reference evidence="1 2" key="2">
    <citation type="journal article" date="2022" name="Mol. Ecol. Resour.">
        <title>The genomes of chicory, endive, great burdock and yacon provide insights into Asteraceae paleo-polyploidization history and plant inulin production.</title>
        <authorList>
            <person name="Fan W."/>
            <person name="Wang S."/>
            <person name="Wang H."/>
            <person name="Wang A."/>
            <person name="Jiang F."/>
            <person name="Liu H."/>
            <person name="Zhao H."/>
            <person name="Xu D."/>
            <person name="Zhang Y."/>
        </authorList>
    </citation>
    <scope>NUCLEOTIDE SEQUENCE [LARGE SCALE GENOMIC DNA]</scope>
    <source>
        <strain evidence="2">cv. Punajuju</strain>
        <tissue evidence="1">Leaves</tissue>
    </source>
</reference>
<dbReference type="Proteomes" id="UP001055811">
    <property type="component" value="Linkage Group LG03"/>
</dbReference>
<keyword evidence="2" id="KW-1185">Reference proteome</keyword>
<organism evidence="1 2">
    <name type="scientific">Cichorium intybus</name>
    <name type="common">Chicory</name>
    <dbReference type="NCBI Taxonomy" id="13427"/>
    <lineage>
        <taxon>Eukaryota</taxon>
        <taxon>Viridiplantae</taxon>
        <taxon>Streptophyta</taxon>
        <taxon>Embryophyta</taxon>
        <taxon>Tracheophyta</taxon>
        <taxon>Spermatophyta</taxon>
        <taxon>Magnoliopsida</taxon>
        <taxon>eudicotyledons</taxon>
        <taxon>Gunneridae</taxon>
        <taxon>Pentapetalae</taxon>
        <taxon>asterids</taxon>
        <taxon>campanulids</taxon>
        <taxon>Asterales</taxon>
        <taxon>Asteraceae</taxon>
        <taxon>Cichorioideae</taxon>
        <taxon>Cichorieae</taxon>
        <taxon>Cichoriinae</taxon>
        <taxon>Cichorium</taxon>
    </lineage>
</organism>
<evidence type="ECO:0000313" key="2">
    <source>
        <dbReference type="Proteomes" id="UP001055811"/>
    </source>
</evidence>
<proteinExistence type="predicted"/>
<dbReference type="EMBL" id="CM042011">
    <property type="protein sequence ID" value="KAI3767404.1"/>
    <property type="molecule type" value="Genomic_DNA"/>
</dbReference>
<name>A0ACB9F8H9_CICIN</name>
<comment type="caution">
    <text evidence="1">The sequence shown here is derived from an EMBL/GenBank/DDBJ whole genome shotgun (WGS) entry which is preliminary data.</text>
</comment>
<sequence>MYRKGNQGETIMGMHSMLTLYESFMEKHSSVDSAASGLSLDVFLTYALYAWISVGCGMLLHRSIFGLDLKLM</sequence>
<reference evidence="2" key="1">
    <citation type="journal article" date="2022" name="Mol. Ecol. Resour.">
        <title>The genomes of chicory, endive, great burdock and yacon provide insights into Asteraceae palaeo-polyploidization history and plant inulin production.</title>
        <authorList>
            <person name="Fan W."/>
            <person name="Wang S."/>
            <person name="Wang H."/>
            <person name="Wang A."/>
            <person name="Jiang F."/>
            <person name="Liu H."/>
            <person name="Zhao H."/>
            <person name="Xu D."/>
            <person name="Zhang Y."/>
        </authorList>
    </citation>
    <scope>NUCLEOTIDE SEQUENCE [LARGE SCALE GENOMIC DNA]</scope>
    <source>
        <strain evidence="2">cv. Punajuju</strain>
    </source>
</reference>
<accession>A0ACB9F8H9</accession>
<gene>
    <name evidence="1" type="ORF">L2E82_17503</name>
</gene>
<protein>
    <submittedName>
        <fullName evidence="1">Uncharacterized protein</fullName>
    </submittedName>
</protein>